<dbReference type="Proteomes" id="UP001500831">
    <property type="component" value="Unassembled WGS sequence"/>
</dbReference>
<evidence type="ECO:0000256" key="1">
    <source>
        <dbReference type="SAM" id="MobiDB-lite"/>
    </source>
</evidence>
<organism evidence="2 3">
    <name type="scientific">Streptosporangium fragile</name>
    <dbReference type="NCBI Taxonomy" id="46186"/>
    <lineage>
        <taxon>Bacteria</taxon>
        <taxon>Bacillati</taxon>
        <taxon>Actinomycetota</taxon>
        <taxon>Actinomycetes</taxon>
        <taxon>Streptosporangiales</taxon>
        <taxon>Streptosporangiaceae</taxon>
        <taxon>Streptosporangium</taxon>
    </lineage>
</organism>
<reference evidence="2 3" key="1">
    <citation type="journal article" date="2019" name="Int. J. Syst. Evol. Microbiol.">
        <title>The Global Catalogue of Microorganisms (GCM) 10K type strain sequencing project: providing services to taxonomists for standard genome sequencing and annotation.</title>
        <authorList>
            <consortium name="The Broad Institute Genomics Platform"/>
            <consortium name="The Broad Institute Genome Sequencing Center for Infectious Disease"/>
            <person name="Wu L."/>
            <person name="Ma J."/>
        </authorList>
    </citation>
    <scope>NUCLEOTIDE SEQUENCE [LARGE SCALE GENOMIC DNA]</scope>
    <source>
        <strain evidence="2 3">JCM 6242</strain>
    </source>
</reference>
<sequence length="323" mass="35048">MIVHPVGSQDGSQKARQTACSQIGLIMGRTARELGGGLPASDRDRPLPTALNGPPMTRLPSPIMTSWSARYRAGECFAVWDELRAYGSTGVPEALYGDAEEVARETMSRVAANIDLVVERLADAGYAFAFPEYVCQPPTADDRRAITQAEQSIGPLPLALRACMEIVGGVDLCGDGGAVLPHVSYHFDPGEDADLYPDPLVLMPGRHLWSVWRSRLEGLVDEGACPDPAQEAGSGSRSAVIDFVLAPDEIHKANVSGGEQRIRLPDRSADPELWSVPRRKGVTLVEYLRTSLSWGGFPGYDDLPAGVPWPEILEELRRDLVMF</sequence>
<gene>
    <name evidence="2" type="ORF">GCM10010517_70660</name>
</gene>
<evidence type="ECO:0000313" key="3">
    <source>
        <dbReference type="Proteomes" id="UP001500831"/>
    </source>
</evidence>
<evidence type="ECO:0000313" key="2">
    <source>
        <dbReference type="EMBL" id="GAA2904553.1"/>
    </source>
</evidence>
<name>A0ABN3WA13_9ACTN</name>
<proteinExistence type="predicted"/>
<comment type="caution">
    <text evidence="2">The sequence shown here is derived from an EMBL/GenBank/DDBJ whole genome shotgun (WGS) entry which is preliminary data.</text>
</comment>
<accession>A0ABN3WA13</accession>
<evidence type="ECO:0008006" key="4">
    <source>
        <dbReference type="Google" id="ProtNLM"/>
    </source>
</evidence>
<keyword evidence="3" id="KW-1185">Reference proteome</keyword>
<protein>
    <recommendedName>
        <fullName evidence="4">Phytanoyl-CoA dioxygenase family protein</fullName>
    </recommendedName>
</protein>
<feature type="region of interest" description="Disordered" evidence="1">
    <location>
        <begin position="34"/>
        <end position="57"/>
    </location>
</feature>
<dbReference type="EMBL" id="BAAAVI010000079">
    <property type="protein sequence ID" value="GAA2904553.1"/>
    <property type="molecule type" value="Genomic_DNA"/>
</dbReference>